<evidence type="ECO:0000256" key="1">
    <source>
        <dbReference type="SAM" id="Phobius"/>
    </source>
</evidence>
<dbReference type="EMBL" id="CP003156">
    <property type="protein sequence ID" value="AEV31299.1"/>
    <property type="molecule type" value="Genomic_DNA"/>
</dbReference>
<name>G8R7X6_OWEHD</name>
<dbReference type="AlphaFoldDB" id="G8R7X6"/>
<keyword evidence="1" id="KW-0472">Membrane</keyword>
<keyword evidence="1" id="KW-1133">Transmembrane helix</keyword>
<evidence type="ECO:0000313" key="3">
    <source>
        <dbReference type="Proteomes" id="UP000005631"/>
    </source>
</evidence>
<keyword evidence="1" id="KW-0812">Transmembrane</keyword>
<feature type="transmembrane region" description="Helical" evidence="1">
    <location>
        <begin position="89"/>
        <end position="107"/>
    </location>
</feature>
<dbReference type="eggNOG" id="ENOG50330HX">
    <property type="taxonomic scope" value="Bacteria"/>
</dbReference>
<dbReference type="STRING" id="926562.Oweho_0277"/>
<dbReference type="Proteomes" id="UP000005631">
    <property type="component" value="Chromosome"/>
</dbReference>
<dbReference type="KEGG" id="oho:Oweho_0277"/>
<reference evidence="2 3" key="1">
    <citation type="journal article" date="2012" name="Stand. Genomic Sci.">
        <title>Genome sequence of the orange-pigmented seawater bacterium Owenweeksia hongkongensis type strain (UST20020801(T)).</title>
        <authorList>
            <person name="Riedel T."/>
            <person name="Held B."/>
            <person name="Nolan M."/>
            <person name="Lucas S."/>
            <person name="Lapidus A."/>
            <person name="Tice H."/>
            <person name="Del Rio T.G."/>
            <person name="Cheng J.F."/>
            <person name="Han C."/>
            <person name="Tapia R."/>
            <person name="Goodwin L.A."/>
            <person name="Pitluck S."/>
            <person name="Liolios K."/>
            <person name="Mavromatis K."/>
            <person name="Pagani I."/>
            <person name="Ivanova N."/>
            <person name="Mikhailova N."/>
            <person name="Pati A."/>
            <person name="Chen A."/>
            <person name="Palaniappan K."/>
            <person name="Rohde M."/>
            <person name="Tindall B.J."/>
            <person name="Detter J.C."/>
            <person name="Goker M."/>
            <person name="Woyke T."/>
            <person name="Bristow J."/>
            <person name="Eisen J.A."/>
            <person name="Markowitz V."/>
            <person name="Hugenholtz P."/>
            <person name="Klenk H.P."/>
            <person name="Kyrpides N.C."/>
        </authorList>
    </citation>
    <scope>NUCLEOTIDE SEQUENCE</scope>
    <source>
        <strain evidence="3">DSM 17368 / JCM 12287 / NRRL B-23963</strain>
    </source>
</reference>
<dbReference type="HOGENOM" id="CLU_156638_0_0_10"/>
<feature type="transmembrane region" description="Helical" evidence="1">
    <location>
        <begin position="21"/>
        <end position="38"/>
    </location>
</feature>
<gene>
    <name evidence="2" type="ordered locus">Oweho_0277</name>
</gene>
<proteinExistence type="predicted"/>
<organism evidence="2 3">
    <name type="scientific">Owenweeksia hongkongensis (strain DSM 17368 / CIP 108786 / JCM 12287 / NRRL B-23963 / UST20020801)</name>
    <dbReference type="NCBI Taxonomy" id="926562"/>
    <lineage>
        <taxon>Bacteria</taxon>
        <taxon>Pseudomonadati</taxon>
        <taxon>Bacteroidota</taxon>
        <taxon>Flavobacteriia</taxon>
        <taxon>Flavobacteriales</taxon>
        <taxon>Owenweeksiaceae</taxon>
        <taxon>Owenweeksia</taxon>
    </lineage>
</organism>
<sequence>MCGLDFILKQKEMNLTTAIKLTLGIVVAILLFHLSILFKVVPYEITWGGRLTNDFEMYVFETVSVLVNLFLLTLLMIKGKYWNAFMPLRIVNILLWAFGALFALNTVGNVLAKTSFEKTFAIITLALSFLICYIQIKTGKHHLETKS</sequence>
<evidence type="ECO:0000313" key="2">
    <source>
        <dbReference type="EMBL" id="AEV31299.1"/>
    </source>
</evidence>
<accession>G8R7X6</accession>
<feature type="transmembrane region" description="Helical" evidence="1">
    <location>
        <begin position="119"/>
        <end position="136"/>
    </location>
</feature>
<keyword evidence="3" id="KW-1185">Reference proteome</keyword>
<feature type="transmembrane region" description="Helical" evidence="1">
    <location>
        <begin position="58"/>
        <end position="77"/>
    </location>
</feature>
<protein>
    <submittedName>
        <fullName evidence="2">Uncharacterized protein</fullName>
    </submittedName>
</protein>